<dbReference type="EMBL" id="JAVDYB010000001">
    <property type="protein sequence ID" value="MDR7274817.1"/>
    <property type="molecule type" value="Genomic_DNA"/>
</dbReference>
<name>A0AAE3YLP8_9ACTN</name>
<sequence length="40" mass="4143">MVSAAVAPNDIAAGAGDYLIKPFSPRFPRARLTGSPLSRA</sequence>
<keyword evidence="1" id="KW-0238">DNA-binding</keyword>
<organism evidence="1 2">
    <name type="scientific">Catenuloplanes atrovinosus</name>
    <dbReference type="NCBI Taxonomy" id="137266"/>
    <lineage>
        <taxon>Bacteria</taxon>
        <taxon>Bacillati</taxon>
        <taxon>Actinomycetota</taxon>
        <taxon>Actinomycetes</taxon>
        <taxon>Micromonosporales</taxon>
        <taxon>Micromonosporaceae</taxon>
        <taxon>Catenuloplanes</taxon>
    </lineage>
</organism>
<dbReference type="Proteomes" id="UP001183643">
    <property type="component" value="Unassembled WGS sequence"/>
</dbReference>
<accession>A0AAE3YLP8</accession>
<evidence type="ECO:0000313" key="1">
    <source>
        <dbReference type="EMBL" id="MDR7274817.1"/>
    </source>
</evidence>
<keyword evidence="2" id="KW-1185">Reference proteome</keyword>
<evidence type="ECO:0000313" key="2">
    <source>
        <dbReference type="Proteomes" id="UP001183643"/>
    </source>
</evidence>
<gene>
    <name evidence="1" type="ORF">J2S41_001595</name>
</gene>
<dbReference type="AlphaFoldDB" id="A0AAE3YLP8"/>
<proteinExistence type="predicted"/>
<dbReference type="GO" id="GO:0003677">
    <property type="term" value="F:DNA binding"/>
    <property type="evidence" value="ECO:0007669"/>
    <property type="project" value="UniProtKB-KW"/>
</dbReference>
<reference evidence="1" key="1">
    <citation type="submission" date="2023-07" db="EMBL/GenBank/DDBJ databases">
        <title>Sequencing the genomes of 1000 actinobacteria strains.</title>
        <authorList>
            <person name="Klenk H.-P."/>
        </authorList>
    </citation>
    <scope>NUCLEOTIDE SEQUENCE</scope>
    <source>
        <strain evidence="1">DSM 44707</strain>
    </source>
</reference>
<comment type="caution">
    <text evidence="1">The sequence shown here is derived from an EMBL/GenBank/DDBJ whole genome shotgun (WGS) entry which is preliminary data.</text>
</comment>
<protein>
    <submittedName>
        <fullName evidence="1">DNA-binding response OmpR family regulator</fullName>
    </submittedName>
</protein>
<dbReference type="RefSeq" id="WP_310364981.1">
    <property type="nucleotide sequence ID" value="NZ_JAVDYB010000001.1"/>
</dbReference>